<dbReference type="PROSITE" id="PS50977">
    <property type="entry name" value="HTH_TETR_2"/>
    <property type="match status" value="1"/>
</dbReference>
<dbReference type="Pfam" id="PF00440">
    <property type="entry name" value="TetR_N"/>
    <property type="match status" value="1"/>
</dbReference>
<evidence type="ECO:0000313" key="7">
    <source>
        <dbReference type="Proteomes" id="UP000023067"/>
    </source>
</evidence>
<comment type="caution">
    <text evidence="6">The sequence shown here is derived from an EMBL/GenBank/DDBJ whole genome shotgun (WGS) entry which is preliminary data.</text>
</comment>
<evidence type="ECO:0000256" key="4">
    <source>
        <dbReference type="PROSITE-ProRule" id="PRU00335"/>
    </source>
</evidence>
<proteinExistence type="predicted"/>
<dbReference type="Proteomes" id="UP000023067">
    <property type="component" value="Unassembled WGS sequence"/>
</dbReference>
<dbReference type="GO" id="GO:0003700">
    <property type="term" value="F:DNA-binding transcription factor activity"/>
    <property type="evidence" value="ECO:0007669"/>
    <property type="project" value="TreeGrafter"/>
</dbReference>
<feature type="DNA-binding region" description="H-T-H motif" evidence="4">
    <location>
        <begin position="39"/>
        <end position="58"/>
    </location>
</feature>
<evidence type="ECO:0000256" key="1">
    <source>
        <dbReference type="ARBA" id="ARBA00023015"/>
    </source>
</evidence>
<dbReference type="SUPFAM" id="SSF46689">
    <property type="entry name" value="Homeodomain-like"/>
    <property type="match status" value="1"/>
</dbReference>
<protein>
    <recommendedName>
        <fullName evidence="5">HTH tetR-type domain-containing protein</fullName>
    </recommendedName>
</protein>
<dbReference type="InterPro" id="IPR001647">
    <property type="entry name" value="HTH_TetR"/>
</dbReference>
<sequence length="210" mass="23491">MDEPTPRPRRERLSREVRQARILDAAIEVFGRSGFREGSLQEVATAAGMTVPGLLHYYPSKVELLFAVLSHWQALQTALLETVGVQTTFERGRMILQRNLEHRGMMRLRVTLTAETASEDHPAHARMVQRYRETAASFEHHLAEEIARGDLPALADVPGTARALIALLDSLQMQHFLTPEVDIVQVYETGARRLLGMEDQPSRSAGGTRA</sequence>
<name>Z9JTL5_9MICO</name>
<dbReference type="PANTHER" id="PTHR30055:SF234">
    <property type="entry name" value="HTH-TYPE TRANSCRIPTIONAL REGULATOR BETI"/>
    <property type="match status" value="1"/>
</dbReference>
<feature type="domain" description="HTH tetR-type" evidence="5">
    <location>
        <begin position="16"/>
        <end position="76"/>
    </location>
</feature>
<dbReference type="PATRIC" id="fig|396014.3.peg.1810"/>
<dbReference type="GO" id="GO:0000976">
    <property type="term" value="F:transcription cis-regulatory region binding"/>
    <property type="evidence" value="ECO:0007669"/>
    <property type="project" value="TreeGrafter"/>
</dbReference>
<dbReference type="PANTHER" id="PTHR30055">
    <property type="entry name" value="HTH-TYPE TRANSCRIPTIONAL REGULATOR RUTR"/>
    <property type="match status" value="1"/>
</dbReference>
<evidence type="ECO:0000259" key="5">
    <source>
        <dbReference type="PROSITE" id="PS50977"/>
    </source>
</evidence>
<organism evidence="6 7">
    <name type="scientific">Brachybacterium phenoliresistens</name>
    <dbReference type="NCBI Taxonomy" id="396014"/>
    <lineage>
        <taxon>Bacteria</taxon>
        <taxon>Bacillati</taxon>
        <taxon>Actinomycetota</taxon>
        <taxon>Actinomycetes</taxon>
        <taxon>Micrococcales</taxon>
        <taxon>Dermabacteraceae</taxon>
        <taxon>Brachybacterium</taxon>
    </lineage>
</organism>
<keyword evidence="3" id="KW-0804">Transcription</keyword>
<dbReference type="InterPro" id="IPR036271">
    <property type="entry name" value="Tet_transcr_reg_TetR-rel_C_sf"/>
</dbReference>
<evidence type="ECO:0000256" key="2">
    <source>
        <dbReference type="ARBA" id="ARBA00023125"/>
    </source>
</evidence>
<dbReference type="InterPro" id="IPR050109">
    <property type="entry name" value="HTH-type_TetR-like_transc_reg"/>
</dbReference>
<keyword evidence="7" id="KW-1185">Reference proteome</keyword>
<accession>Z9JTL5</accession>
<evidence type="ECO:0000256" key="3">
    <source>
        <dbReference type="ARBA" id="ARBA00023163"/>
    </source>
</evidence>
<dbReference type="OrthoDB" id="7505659at2"/>
<dbReference type="RefSeq" id="WP_038372176.1">
    <property type="nucleotide sequence ID" value="NZ_KK069993.1"/>
</dbReference>
<dbReference type="AlphaFoldDB" id="Z9JTL5"/>
<evidence type="ECO:0000313" key="6">
    <source>
        <dbReference type="EMBL" id="EWS81378.1"/>
    </source>
</evidence>
<dbReference type="Gene3D" id="1.10.357.10">
    <property type="entry name" value="Tetracycline Repressor, domain 2"/>
    <property type="match status" value="1"/>
</dbReference>
<dbReference type="PRINTS" id="PR00455">
    <property type="entry name" value="HTHTETR"/>
</dbReference>
<dbReference type="InterPro" id="IPR009057">
    <property type="entry name" value="Homeodomain-like_sf"/>
</dbReference>
<keyword evidence="1" id="KW-0805">Transcription regulation</keyword>
<dbReference type="HOGENOM" id="CLU_069356_44_1_11"/>
<dbReference type="SUPFAM" id="SSF48498">
    <property type="entry name" value="Tetracyclin repressor-like, C-terminal domain"/>
    <property type="match status" value="1"/>
</dbReference>
<dbReference type="STRING" id="396014.BF93_17340"/>
<reference evidence="6 7" key="1">
    <citation type="submission" date="2014-02" db="EMBL/GenBank/DDBJ databases">
        <title>Genome sequence of Brachybacterium phenoliresistens strain W13A50.</title>
        <authorList>
            <person name="Wang X."/>
        </authorList>
    </citation>
    <scope>NUCLEOTIDE SEQUENCE [LARGE SCALE GENOMIC DNA]</scope>
    <source>
        <strain evidence="6 7">W13A50</strain>
    </source>
</reference>
<dbReference type="eggNOG" id="COG1309">
    <property type="taxonomic scope" value="Bacteria"/>
</dbReference>
<dbReference type="EMBL" id="JDYK01000008">
    <property type="protein sequence ID" value="EWS81378.1"/>
    <property type="molecule type" value="Genomic_DNA"/>
</dbReference>
<gene>
    <name evidence="6" type="ORF">BF93_17340</name>
</gene>
<keyword evidence="2 4" id="KW-0238">DNA-binding</keyword>